<dbReference type="InterPro" id="IPR019191">
    <property type="entry name" value="Essential_protein_Yae1_N"/>
</dbReference>
<comment type="similarity">
    <text evidence="1">Belongs to the LTO1 family.</text>
</comment>
<feature type="domain" description="Essential protein Yae1 N-terminal" evidence="2">
    <location>
        <begin position="25"/>
        <end position="62"/>
    </location>
</feature>
<dbReference type="PANTHER" id="PTHR28532">
    <property type="entry name" value="GEO13458P1"/>
    <property type="match status" value="1"/>
</dbReference>
<dbReference type="PANTHER" id="PTHR28532:SF1">
    <property type="entry name" value="ORAL CANCER OVEREXPRESSED 1"/>
    <property type="match status" value="1"/>
</dbReference>
<name>A0A433DED4_9FUNG</name>
<evidence type="ECO:0000313" key="3">
    <source>
        <dbReference type="EMBL" id="RUP49174.1"/>
    </source>
</evidence>
<dbReference type="InterPro" id="IPR052436">
    <property type="entry name" value="LTO1_adapter"/>
</dbReference>
<dbReference type="AlphaFoldDB" id="A0A433DED4"/>
<gene>
    <name evidence="3" type="ORF">BC936DRAFT_143129</name>
</gene>
<protein>
    <recommendedName>
        <fullName evidence="2">Essential protein Yae1 N-terminal domain-containing protein</fullName>
    </recommendedName>
</protein>
<sequence length="139" mass="15704">MTAQLQTELDLDSLVHLETMFEELGHKDGIRDGRRSGTVEGRVLGCEKGFELAREVYFYSGCAAMWLRLTAAFPDRFPARTVKQLRSLQSLIEAFPTENSLNTEILALLDKIRAKYKVVTSLLGVTQKYQAIDKPAMTY</sequence>
<dbReference type="Proteomes" id="UP000268093">
    <property type="component" value="Unassembled WGS sequence"/>
</dbReference>
<organism evidence="3 4">
    <name type="scientific">Jimgerdemannia flammicorona</name>
    <dbReference type="NCBI Taxonomy" id="994334"/>
    <lineage>
        <taxon>Eukaryota</taxon>
        <taxon>Fungi</taxon>
        <taxon>Fungi incertae sedis</taxon>
        <taxon>Mucoromycota</taxon>
        <taxon>Mucoromycotina</taxon>
        <taxon>Endogonomycetes</taxon>
        <taxon>Endogonales</taxon>
        <taxon>Endogonaceae</taxon>
        <taxon>Jimgerdemannia</taxon>
    </lineage>
</organism>
<evidence type="ECO:0000259" key="2">
    <source>
        <dbReference type="Pfam" id="PF09811"/>
    </source>
</evidence>
<dbReference type="OrthoDB" id="48036at2759"/>
<accession>A0A433DED4</accession>
<reference evidence="3 4" key="1">
    <citation type="journal article" date="2018" name="New Phytol.">
        <title>Phylogenomics of Endogonaceae and evolution of mycorrhizas within Mucoromycota.</title>
        <authorList>
            <person name="Chang Y."/>
            <person name="Desiro A."/>
            <person name="Na H."/>
            <person name="Sandor L."/>
            <person name="Lipzen A."/>
            <person name="Clum A."/>
            <person name="Barry K."/>
            <person name="Grigoriev I.V."/>
            <person name="Martin F.M."/>
            <person name="Stajich J.E."/>
            <person name="Smith M.E."/>
            <person name="Bonito G."/>
            <person name="Spatafora J.W."/>
        </authorList>
    </citation>
    <scope>NUCLEOTIDE SEQUENCE [LARGE SCALE GENOMIC DNA]</scope>
    <source>
        <strain evidence="3 4">GMNB39</strain>
    </source>
</reference>
<comment type="caution">
    <text evidence="3">The sequence shown here is derived from an EMBL/GenBank/DDBJ whole genome shotgun (WGS) entry which is preliminary data.</text>
</comment>
<evidence type="ECO:0000313" key="4">
    <source>
        <dbReference type="Proteomes" id="UP000268093"/>
    </source>
</evidence>
<evidence type="ECO:0000256" key="1">
    <source>
        <dbReference type="ARBA" id="ARBA00038090"/>
    </source>
</evidence>
<keyword evidence="4" id="KW-1185">Reference proteome</keyword>
<dbReference type="EMBL" id="RBNI01002541">
    <property type="protein sequence ID" value="RUP49174.1"/>
    <property type="molecule type" value="Genomic_DNA"/>
</dbReference>
<proteinExistence type="inferred from homology"/>
<dbReference type="Pfam" id="PF09811">
    <property type="entry name" value="Yae1_N"/>
    <property type="match status" value="1"/>
</dbReference>